<dbReference type="EMBL" id="JAMYWD010000007">
    <property type="protein sequence ID" value="KAJ4967280.1"/>
    <property type="molecule type" value="Genomic_DNA"/>
</dbReference>
<protein>
    <submittedName>
        <fullName evidence="2">Uncharacterized protein</fullName>
    </submittedName>
</protein>
<keyword evidence="3" id="KW-1185">Reference proteome</keyword>
<gene>
    <name evidence="2" type="ORF">NE237_019129</name>
</gene>
<proteinExistence type="predicted"/>
<reference evidence="2" key="1">
    <citation type="journal article" date="2023" name="Plant J.">
        <title>The genome of the king protea, Protea cynaroides.</title>
        <authorList>
            <person name="Chang J."/>
            <person name="Duong T.A."/>
            <person name="Schoeman C."/>
            <person name="Ma X."/>
            <person name="Roodt D."/>
            <person name="Barker N."/>
            <person name="Li Z."/>
            <person name="Van de Peer Y."/>
            <person name="Mizrachi E."/>
        </authorList>
    </citation>
    <scope>NUCLEOTIDE SEQUENCE</scope>
    <source>
        <tissue evidence="2">Young leaves</tissue>
    </source>
</reference>
<comment type="caution">
    <text evidence="2">The sequence shown here is derived from an EMBL/GenBank/DDBJ whole genome shotgun (WGS) entry which is preliminary data.</text>
</comment>
<sequence length="146" mass="16156">MVFTEEQILRFFLDDNDEIDTVEMGDPAAKVIVEPTLKLAIEAPSSKVKNLKPAKTSKKPNPKRGVASPLEKSSESSWKRRKLLSSEDPTKDLLSYEGAATAIAEETLKRSPQGCPSFYSQSCSCSYLTRGTYQPSSTSLQRFSET</sequence>
<name>A0A9Q0KBA5_9MAGN</name>
<dbReference type="AlphaFoldDB" id="A0A9Q0KBA5"/>
<feature type="region of interest" description="Disordered" evidence="1">
    <location>
        <begin position="49"/>
        <end position="85"/>
    </location>
</feature>
<evidence type="ECO:0000256" key="1">
    <source>
        <dbReference type="SAM" id="MobiDB-lite"/>
    </source>
</evidence>
<feature type="compositionally biased region" description="Basic and acidic residues" evidence="1">
    <location>
        <begin position="72"/>
        <end position="85"/>
    </location>
</feature>
<evidence type="ECO:0000313" key="2">
    <source>
        <dbReference type="EMBL" id="KAJ4967280.1"/>
    </source>
</evidence>
<evidence type="ECO:0000313" key="3">
    <source>
        <dbReference type="Proteomes" id="UP001141806"/>
    </source>
</evidence>
<accession>A0A9Q0KBA5</accession>
<dbReference type="Proteomes" id="UP001141806">
    <property type="component" value="Unassembled WGS sequence"/>
</dbReference>
<organism evidence="2 3">
    <name type="scientific">Protea cynaroides</name>
    <dbReference type="NCBI Taxonomy" id="273540"/>
    <lineage>
        <taxon>Eukaryota</taxon>
        <taxon>Viridiplantae</taxon>
        <taxon>Streptophyta</taxon>
        <taxon>Embryophyta</taxon>
        <taxon>Tracheophyta</taxon>
        <taxon>Spermatophyta</taxon>
        <taxon>Magnoliopsida</taxon>
        <taxon>Proteales</taxon>
        <taxon>Proteaceae</taxon>
        <taxon>Protea</taxon>
    </lineage>
</organism>
<feature type="compositionally biased region" description="Basic residues" evidence="1">
    <location>
        <begin position="49"/>
        <end position="62"/>
    </location>
</feature>